<dbReference type="HOGENOM" id="CLU_009240_0_0_1"/>
<dbReference type="Proteomes" id="UP000030651">
    <property type="component" value="Unassembled WGS sequence"/>
</dbReference>
<dbReference type="InterPro" id="IPR050131">
    <property type="entry name" value="Peptidase_S8_subtilisin-like"/>
</dbReference>
<dbReference type="PANTHER" id="PTHR43806">
    <property type="entry name" value="PEPTIDASE S8"/>
    <property type="match status" value="1"/>
</dbReference>
<name>W3WK96_PESFW</name>
<dbReference type="OMA" id="QYYDSPW"/>
<dbReference type="OrthoDB" id="206201at2759"/>
<dbReference type="RefSeq" id="XP_007840842.1">
    <property type="nucleotide sequence ID" value="XM_007842651.1"/>
</dbReference>
<dbReference type="GO" id="GO:0004252">
    <property type="term" value="F:serine-type endopeptidase activity"/>
    <property type="evidence" value="ECO:0007669"/>
    <property type="project" value="UniProtKB-UniRule"/>
</dbReference>
<evidence type="ECO:0000256" key="1">
    <source>
        <dbReference type="ARBA" id="ARBA00011073"/>
    </source>
</evidence>
<feature type="active site" description="Charge relay system" evidence="5">
    <location>
        <position position="789"/>
    </location>
</feature>
<dbReference type="Pfam" id="PF00082">
    <property type="entry name" value="Peptidase_S8"/>
    <property type="match status" value="1"/>
</dbReference>
<dbReference type="AlphaFoldDB" id="W3WK96"/>
<evidence type="ECO:0000256" key="2">
    <source>
        <dbReference type="ARBA" id="ARBA00022670"/>
    </source>
</evidence>
<evidence type="ECO:0000256" key="4">
    <source>
        <dbReference type="ARBA" id="ARBA00022825"/>
    </source>
</evidence>
<dbReference type="GeneID" id="19279083"/>
<dbReference type="Pfam" id="PF24476">
    <property type="entry name" value="DUF7580"/>
    <property type="match status" value="1"/>
</dbReference>
<evidence type="ECO:0000256" key="5">
    <source>
        <dbReference type="PROSITE-ProRule" id="PRU01240"/>
    </source>
</evidence>
<evidence type="ECO:0000313" key="9">
    <source>
        <dbReference type="Proteomes" id="UP000030651"/>
    </source>
</evidence>
<dbReference type="InterPro" id="IPR015500">
    <property type="entry name" value="Peptidase_S8_subtilisin-rel"/>
</dbReference>
<organism evidence="8 9">
    <name type="scientific">Pestalotiopsis fici (strain W106-1 / CGMCC3.15140)</name>
    <dbReference type="NCBI Taxonomy" id="1229662"/>
    <lineage>
        <taxon>Eukaryota</taxon>
        <taxon>Fungi</taxon>
        <taxon>Dikarya</taxon>
        <taxon>Ascomycota</taxon>
        <taxon>Pezizomycotina</taxon>
        <taxon>Sordariomycetes</taxon>
        <taxon>Xylariomycetidae</taxon>
        <taxon>Amphisphaeriales</taxon>
        <taxon>Sporocadaceae</taxon>
        <taxon>Pestalotiopsis</taxon>
    </lineage>
</organism>
<dbReference type="InterPro" id="IPR000209">
    <property type="entry name" value="Peptidase_S8/S53_dom"/>
</dbReference>
<accession>W3WK96</accession>
<dbReference type="GO" id="GO:0006508">
    <property type="term" value="P:proteolysis"/>
    <property type="evidence" value="ECO:0007669"/>
    <property type="project" value="UniProtKB-KW"/>
</dbReference>
<gene>
    <name evidence="8" type="ORF">PFICI_14070</name>
</gene>
<comment type="similarity">
    <text evidence="1 5">Belongs to the peptidase S8 family.</text>
</comment>
<evidence type="ECO:0000313" key="8">
    <source>
        <dbReference type="EMBL" id="ETS74204.1"/>
    </source>
</evidence>
<feature type="domain" description="Peptidase S8/S53" evidence="6">
    <location>
        <begin position="588"/>
        <end position="804"/>
    </location>
</feature>
<dbReference type="PRINTS" id="PR00723">
    <property type="entry name" value="SUBTILISIN"/>
</dbReference>
<protein>
    <submittedName>
        <fullName evidence="8">Uncharacterized protein</fullName>
    </submittedName>
</protein>
<feature type="active site" description="Charge relay system" evidence="5">
    <location>
        <position position="633"/>
    </location>
</feature>
<keyword evidence="4 5" id="KW-0720">Serine protease</keyword>
<feature type="domain" description="DUF7580" evidence="7">
    <location>
        <begin position="175"/>
        <end position="509"/>
    </location>
</feature>
<dbReference type="InParanoid" id="W3WK96"/>
<dbReference type="SUPFAM" id="SSF52743">
    <property type="entry name" value="Subtilisin-like"/>
    <property type="match status" value="1"/>
</dbReference>
<keyword evidence="9" id="KW-1185">Reference proteome</keyword>
<proteinExistence type="inferred from homology"/>
<dbReference type="InterPro" id="IPR036852">
    <property type="entry name" value="Peptidase_S8/S53_dom_sf"/>
</dbReference>
<feature type="active site" description="Charge relay system" evidence="5">
    <location>
        <position position="595"/>
    </location>
</feature>
<evidence type="ECO:0000259" key="6">
    <source>
        <dbReference type="Pfam" id="PF00082"/>
    </source>
</evidence>
<keyword evidence="2 5" id="KW-0645">Protease</keyword>
<keyword evidence="3 5" id="KW-0378">Hydrolase</keyword>
<dbReference type="KEGG" id="pfy:PFICI_14070"/>
<reference evidence="9" key="1">
    <citation type="journal article" date="2015" name="BMC Genomics">
        <title>Genomic and transcriptomic analysis of the endophytic fungus Pestalotiopsis fici reveals its lifestyle and high potential for synthesis of natural products.</title>
        <authorList>
            <person name="Wang X."/>
            <person name="Zhang X."/>
            <person name="Liu L."/>
            <person name="Xiang M."/>
            <person name="Wang W."/>
            <person name="Sun X."/>
            <person name="Che Y."/>
            <person name="Guo L."/>
            <person name="Liu G."/>
            <person name="Guo L."/>
            <person name="Wang C."/>
            <person name="Yin W.B."/>
            <person name="Stadler M."/>
            <person name="Zhang X."/>
            <person name="Liu X."/>
        </authorList>
    </citation>
    <scope>NUCLEOTIDE SEQUENCE [LARGE SCALE GENOMIC DNA]</scope>
    <source>
        <strain evidence="9">W106-1 / CGMCC3.15140</strain>
    </source>
</reference>
<dbReference type="PROSITE" id="PS51892">
    <property type="entry name" value="SUBTILASE"/>
    <property type="match status" value="1"/>
</dbReference>
<dbReference type="InterPro" id="IPR056002">
    <property type="entry name" value="DUF7580"/>
</dbReference>
<evidence type="ECO:0000259" key="7">
    <source>
        <dbReference type="Pfam" id="PF24476"/>
    </source>
</evidence>
<sequence>MATEIAIAEVEEIEFAKKALSRVANIGAELGRRMRSSVAGSLGARLLVAKASLDCADAEELVRLQRRIPKLLNDLERICGWPEPTDSGCPILHSVLHQGTDRSARRAEDRVQRGISAWAKGPLLVRQTYFQNLDQFSKRAMAIGDEQRQPKRKAKEIPAIDDYPPHINHSLYSVMLAHSVCTCIMDRGYTKSRHPARLRLRDQLVKVDGCIAFDMLLCAKPDTWEYWQDVQLRISLKEVTKKSLRIVGGDSNIYTERKMARFRMIKPGSLCQLLEPRPGARIDCQIQGSELRQLHESSPIMQHVLPGPSVSLKNILNTHRLSNRMKLVLANIVAKSFYQYYDSPWMDSKWSSESIHFLPQSRIDGSTTETDEKVFYASRPYFVVEFEGGKRPFPEYCDSFSVIYRYPRLLSLCTILMEIGRGKTFTWNHDESLECSLNANWNIVKRLADSHRGWGDFDYADYQKAILSCLNPQLSDKGTAENSQAESEIDIRKTIIYNDIVLPLERLLKLGFSESTRKLDPIPIEARQLGVHEPAIQALPTFNPENIANFAQDREADQSARWLDQILKINSYINDVSRRCTHEGKRRATRVAVLDTGYDDEAVFFQVPARRRRIRQWKDFYGDLGDPIDETGHGSHTAALIMKVAPTADIYIARVTKSRGTLRDCAPQIAKAIWWAVDECEADVISMSFGFSDEIPLISKTINEVHLQRNNKILFFAAASNSGGNRKEMFPASHDSVISIRETNSNGAFSDTNPPVDRLGPAVFGTLGTQVRSAWLRRVDGELPKSGSSVATAIAAGIAAMMLNFANLGFCSSKFVLPTSANRLWTRRGMLALFARMSEDMGNRCFFISPMRFFSDSNEVASWIAMADALKG</sequence>
<dbReference type="PANTHER" id="PTHR43806:SF11">
    <property type="entry name" value="CEREVISIN-RELATED"/>
    <property type="match status" value="1"/>
</dbReference>
<dbReference type="EMBL" id="KI912120">
    <property type="protein sequence ID" value="ETS74204.1"/>
    <property type="molecule type" value="Genomic_DNA"/>
</dbReference>
<dbReference type="Gene3D" id="3.40.50.200">
    <property type="entry name" value="Peptidase S8/S53 domain"/>
    <property type="match status" value="1"/>
</dbReference>
<dbReference type="eggNOG" id="ENOG502S0RE">
    <property type="taxonomic scope" value="Eukaryota"/>
</dbReference>
<evidence type="ECO:0000256" key="3">
    <source>
        <dbReference type="ARBA" id="ARBA00022801"/>
    </source>
</evidence>